<dbReference type="InterPro" id="IPR020843">
    <property type="entry name" value="ER"/>
</dbReference>
<dbReference type="RefSeq" id="WP_145750037.1">
    <property type="nucleotide sequence ID" value="NZ_VITN01000005.1"/>
</dbReference>
<gene>
    <name evidence="4" type="ORF">FBZ89_105293</name>
</gene>
<dbReference type="SUPFAM" id="SSF50129">
    <property type="entry name" value="GroES-like"/>
    <property type="match status" value="1"/>
</dbReference>
<dbReference type="PANTHER" id="PTHR48106">
    <property type="entry name" value="QUINONE OXIDOREDUCTASE PIG3-RELATED"/>
    <property type="match status" value="1"/>
</dbReference>
<dbReference type="InterPro" id="IPR002364">
    <property type="entry name" value="Quin_OxRdtase/zeta-crystal_CS"/>
</dbReference>
<name>A0A560FII9_9PROT</name>
<dbReference type="AlphaFoldDB" id="A0A560FII9"/>
<dbReference type="GO" id="GO:0070402">
    <property type="term" value="F:NADPH binding"/>
    <property type="evidence" value="ECO:0007669"/>
    <property type="project" value="TreeGrafter"/>
</dbReference>
<dbReference type="InterPro" id="IPR014189">
    <property type="entry name" value="Quinone_OxRdtase_PIG3"/>
</dbReference>
<dbReference type="Gene3D" id="3.90.180.10">
    <property type="entry name" value="Medium-chain alcohol dehydrogenases, catalytic domain"/>
    <property type="match status" value="1"/>
</dbReference>
<dbReference type="InterPro" id="IPR013154">
    <property type="entry name" value="ADH-like_N"/>
</dbReference>
<dbReference type="NCBIfam" id="TIGR02824">
    <property type="entry name" value="quinone_pig3"/>
    <property type="match status" value="1"/>
</dbReference>
<keyword evidence="1" id="KW-0521">NADP</keyword>
<dbReference type="GO" id="GO:0008270">
    <property type="term" value="F:zinc ion binding"/>
    <property type="evidence" value="ECO:0007669"/>
    <property type="project" value="InterPro"/>
</dbReference>
<evidence type="ECO:0000256" key="2">
    <source>
        <dbReference type="ARBA" id="ARBA00023002"/>
    </source>
</evidence>
<sequence length="329" mass="34477">MRAIAYDRFGPPEVLRLVEAPAPRPRPNDLLVRVAAAGVNRADLMQRAGFYGNQAFGDSHLLGLELAGEVIEVGPGITDMRVGDRVMAIVGGGAYAEIARVDRGMAVRVPDGLSLIQAAGVMEAFTTAWEAVVNLARVQPGQQVLIHAAAGGIGSAAVQIARSLGAIVYATASAQRAADVRDLGAAAVIDYHGADFEAEVSHLTQSAGVAAVIDFIGGNYLARNLRSLARGGTLVQVGIMSGDADTSIPLDLVLHNHLRLFGTVMKSRTPEEKSAMVGRFAAGALPRLARREIRPVIDRILPLERAAEAHQKMESGGGFGKIILAVGEG</sequence>
<dbReference type="SMART" id="SM00829">
    <property type="entry name" value="PKS_ER"/>
    <property type="match status" value="1"/>
</dbReference>
<dbReference type="CDD" id="cd05276">
    <property type="entry name" value="p53_inducible_oxidoreductase"/>
    <property type="match status" value="1"/>
</dbReference>
<dbReference type="OrthoDB" id="9780520at2"/>
<dbReference type="Pfam" id="PF08240">
    <property type="entry name" value="ADH_N"/>
    <property type="match status" value="1"/>
</dbReference>
<dbReference type="Gene3D" id="3.40.50.720">
    <property type="entry name" value="NAD(P)-binding Rossmann-like Domain"/>
    <property type="match status" value="1"/>
</dbReference>
<evidence type="ECO:0000313" key="4">
    <source>
        <dbReference type="EMBL" id="TWB21418.1"/>
    </source>
</evidence>
<accession>A0A560FII9</accession>
<dbReference type="InterPro" id="IPR036291">
    <property type="entry name" value="NAD(P)-bd_dom_sf"/>
</dbReference>
<dbReference type="Proteomes" id="UP000319859">
    <property type="component" value="Unassembled WGS sequence"/>
</dbReference>
<keyword evidence="2" id="KW-0560">Oxidoreductase</keyword>
<evidence type="ECO:0000313" key="5">
    <source>
        <dbReference type="Proteomes" id="UP000319859"/>
    </source>
</evidence>
<dbReference type="SUPFAM" id="SSF51735">
    <property type="entry name" value="NAD(P)-binding Rossmann-fold domains"/>
    <property type="match status" value="1"/>
</dbReference>
<organism evidence="4 5">
    <name type="scientific">Nitrospirillum amazonense</name>
    <dbReference type="NCBI Taxonomy" id="28077"/>
    <lineage>
        <taxon>Bacteria</taxon>
        <taxon>Pseudomonadati</taxon>
        <taxon>Pseudomonadota</taxon>
        <taxon>Alphaproteobacteria</taxon>
        <taxon>Rhodospirillales</taxon>
        <taxon>Azospirillaceae</taxon>
        <taxon>Nitrospirillum</taxon>
    </lineage>
</organism>
<evidence type="ECO:0000259" key="3">
    <source>
        <dbReference type="SMART" id="SM00829"/>
    </source>
</evidence>
<feature type="domain" description="Enoyl reductase (ER)" evidence="3">
    <location>
        <begin position="10"/>
        <end position="324"/>
    </location>
</feature>
<proteinExistence type="predicted"/>
<protein>
    <submittedName>
        <fullName evidence="4">NADPH2:quinone reductase</fullName>
    </submittedName>
</protein>
<dbReference type="Pfam" id="PF00107">
    <property type="entry name" value="ADH_zinc_N"/>
    <property type="match status" value="1"/>
</dbReference>
<evidence type="ECO:0000256" key="1">
    <source>
        <dbReference type="ARBA" id="ARBA00022857"/>
    </source>
</evidence>
<comment type="caution">
    <text evidence="4">The sequence shown here is derived from an EMBL/GenBank/DDBJ whole genome shotgun (WGS) entry which is preliminary data.</text>
</comment>
<reference evidence="4 5" key="1">
    <citation type="submission" date="2019-06" db="EMBL/GenBank/DDBJ databases">
        <title>Genomic Encyclopedia of Type Strains, Phase IV (KMG-V): Genome sequencing to study the core and pangenomes of soil and plant-associated prokaryotes.</title>
        <authorList>
            <person name="Whitman W."/>
        </authorList>
    </citation>
    <scope>NUCLEOTIDE SEQUENCE [LARGE SCALE GENOMIC DNA]</scope>
    <source>
        <strain evidence="4 5">BR 11880</strain>
    </source>
</reference>
<dbReference type="EMBL" id="VITN01000005">
    <property type="protein sequence ID" value="TWB21418.1"/>
    <property type="molecule type" value="Genomic_DNA"/>
</dbReference>
<dbReference type="PROSITE" id="PS01162">
    <property type="entry name" value="QOR_ZETA_CRYSTAL"/>
    <property type="match status" value="1"/>
</dbReference>
<dbReference type="PANTHER" id="PTHR48106:SF8">
    <property type="entry name" value="OS02G0805600 PROTEIN"/>
    <property type="match status" value="1"/>
</dbReference>
<dbReference type="GO" id="GO:0016651">
    <property type="term" value="F:oxidoreductase activity, acting on NAD(P)H"/>
    <property type="evidence" value="ECO:0007669"/>
    <property type="project" value="TreeGrafter"/>
</dbReference>
<dbReference type="InterPro" id="IPR013149">
    <property type="entry name" value="ADH-like_C"/>
</dbReference>
<dbReference type="InterPro" id="IPR011032">
    <property type="entry name" value="GroES-like_sf"/>
</dbReference>